<keyword evidence="1" id="KW-0472">Membrane</keyword>
<keyword evidence="1" id="KW-1133">Transmembrane helix</keyword>
<dbReference type="Proteomes" id="UP001519325">
    <property type="component" value="Unassembled WGS sequence"/>
</dbReference>
<name>A0ABS4QCX9_9NOCA</name>
<evidence type="ECO:0000256" key="1">
    <source>
        <dbReference type="SAM" id="Phobius"/>
    </source>
</evidence>
<feature type="transmembrane region" description="Helical" evidence="1">
    <location>
        <begin position="12"/>
        <end position="36"/>
    </location>
</feature>
<reference evidence="2 3" key="1">
    <citation type="submission" date="2021-03" db="EMBL/GenBank/DDBJ databases">
        <title>Sequencing the genomes of 1000 actinobacteria strains.</title>
        <authorList>
            <person name="Klenk H.-P."/>
        </authorList>
    </citation>
    <scope>NUCLEOTIDE SEQUENCE [LARGE SCALE GENOMIC DNA]</scope>
    <source>
        <strain evidence="2 3">DSM 45516</strain>
    </source>
</reference>
<accession>A0ABS4QCX9</accession>
<protein>
    <submittedName>
        <fullName evidence="2">Uncharacterized protein</fullName>
    </submittedName>
</protein>
<evidence type="ECO:0000313" key="2">
    <source>
        <dbReference type="EMBL" id="MBP2189507.1"/>
    </source>
</evidence>
<keyword evidence="3" id="KW-1185">Reference proteome</keyword>
<dbReference type="EMBL" id="JAGGMR010000001">
    <property type="protein sequence ID" value="MBP2189507.1"/>
    <property type="molecule type" value="Genomic_DNA"/>
</dbReference>
<proteinExistence type="predicted"/>
<evidence type="ECO:0000313" key="3">
    <source>
        <dbReference type="Proteomes" id="UP001519325"/>
    </source>
</evidence>
<organism evidence="2 3">
    <name type="scientific">Nocardia goodfellowii</name>
    <dbReference type="NCBI Taxonomy" id="882446"/>
    <lineage>
        <taxon>Bacteria</taxon>
        <taxon>Bacillati</taxon>
        <taxon>Actinomycetota</taxon>
        <taxon>Actinomycetes</taxon>
        <taxon>Mycobacteriales</taxon>
        <taxon>Nocardiaceae</taxon>
        <taxon>Nocardia</taxon>
    </lineage>
</organism>
<gene>
    <name evidence="2" type="ORF">BJ987_002408</name>
</gene>
<comment type="caution">
    <text evidence="2">The sequence shown here is derived from an EMBL/GenBank/DDBJ whole genome shotgun (WGS) entry which is preliminary data.</text>
</comment>
<keyword evidence="1" id="KW-0812">Transmembrane</keyword>
<sequence>MAKHRRVKSDTPVDYGVCFCLTGVAVIAGALIYHLVRRGLTR</sequence>